<protein>
    <recommendedName>
        <fullName evidence="3">EGF-like domain-containing protein</fullName>
    </recommendedName>
</protein>
<comment type="caution">
    <text evidence="1">Lacks conserved residue(s) required for the propagation of feature annotation.</text>
</comment>
<dbReference type="AlphaFoldDB" id="A0A4C1VK13"/>
<dbReference type="PANTHER" id="PTHR22963">
    <property type="entry name" value="ENDOGLIN-RELATED"/>
    <property type="match status" value="1"/>
</dbReference>
<evidence type="ECO:0000256" key="1">
    <source>
        <dbReference type="PROSITE-ProRule" id="PRU00076"/>
    </source>
</evidence>
<dbReference type="PROSITE" id="PS50026">
    <property type="entry name" value="EGF_3"/>
    <property type="match status" value="3"/>
</dbReference>
<feature type="domain" description="EGF-like" evidence="3">
    <location>
        <begin position="621"/>
        <end position="660"/>
    </location>
</feature>
<evidence type="ECO:0000313" key="5">
    <source>
        <dbReference type="Proteomes" id="UP000299102"/>
    </source>
</evidence>
<organism evidence="4 5">
    <name type="scientific">Eumeta variegata</name>
    <name type="common">Bagworm moth</name>
    <name type="synonym">Eumeta japonica</name>
    <dbReference type="NCBI Taxonomy" id="151549"/>
    <lineage>
        <taxon>Eukaryota</taxon>
        <taxon>Metazoa</taxon>
        <taxon>Ecdysozoa</taxon>
        <taxon>Arthropoda</taxon>
        <taxon>Hexapoda</taxon>
        <taxon>Insecta</taxon>
        <taxon>Pterygota</taxon>
        <taxon>Neoptera</taxon>
        <taxon>Endopterygota</taxon>
        <taxon>Lepidoptera</taxon>
        <taxon>Glossata</taxon>
        <taxon>Ditrysia</taxon>
        <taxon>Tineoidea</taxon>
        <taxon>Psychidae</taxon>
        <taxon>Oiketicinae</taxon>
        <taxon>Eumeta</taxon>
    </lineage>
</organism>
<dbReference type="Pfam" id="PF21164">
    <property type="entry name" value="Dumpy_DPY"/>
    <property type="match status" value="1"/>
</dbReference>
<dbReference type="PROSITE" id="PS01186">
    <property type="entry name" value="EGF_2"/>
    <property type="match status" value="4"/>
</dbReference>
<keyword evidence="5" id="KW-1185">Reference proteome</keyword>
<feature type="region of interest" description="Disordered" evidence="2">
    <location>
        <begin position="1"/>
        <end position="24"/>
    </location>
</feature>
<evidence type="ECO:0000259" key="3">
    <source>
        <dbReference type="PROSITE" id="PS50026"/>
    </source>
</evidence>
<dbReference type="InterPro" id="IPR000742">
    <property type="entry name" value="EGF"/>
</dbReference>
<feature type="domain" description="EGF-like" evidence="3">
    <location>
        <begin position="201"/>
        <end position="240"/>
    </location>
</feature>
<reference evidence="4 5" key="1">
    <citation type="journal article" date="2019" name="Commun. Biol.">
        <title>The bagworm genome reveals a unique fibroin gene that provides high tensile strength.</title>
        <authorList>
            <person name="Kono N."/>
            <person name="Nakamura H."/>
            <person name="Ohtoshi R."/>
            <person name="Tomita M."/>
            <person name="Numata K."/>
            <person name="Arakawa K."/>
        </authorList>
    </citation>
    <scope>NUCLEOTIDE SEQUENCE [LARGE SCALE GENOMIC DNA]</scope>
</reference>
<dbReference type="EMBL" id="BGZK01000364">
    <property type="protein sequence ID" value="GBP39336.1"/>
    <property type="molecule type" value="Genomic_DNA"/>
</dbReference>
<dbReference type="Proteomes" id="UP000299102">
    <property type="component" value="Unassembled WGS sequence"/>
</dbReference>
<evidence type="ECO:0000256" key="2">
    <source>
        <dbReference type="SAM" id="MobiDB-lite"/>
    </source>
</evidence>
<evidence type="ECO:0000313" key="4">
    <source>
        <dbReference type="EMBL" id="GBP39336.1"/>
    </source>
</evidence>
<dbReference type="STRING" id="151549.A0A4C1VK13"/>
<proteinExistence type="predicted"/>
<name>A0A4C1VK13_EUMVA</name>
<keyword evidence="1" id="KW-0245">EGF-like domain</keyword>
<dbReference type="SMART" id="SM00181">
    <property type="entry name" value="EGF"/>
    <property type="match status" value="8"/>
</dbReference>
<comment type="caution">
    <text evidence="4">The sequence shown here is derived from an EMBL/GenBank/DDBJ whole genome shotgun (WGS) entry which is preliminary data.</text>
</comment>
<gene>
    <name evidence="4" type="ORF">EVAR_24317_1</name>
</gene>
<dbReference type="OrthoDB" id="4405280at2759"/>
<sequence>MQSCNTSKDDESIPTSSNRPSPIEMPVNCHRLTVTNHYSNNYRCSLWRLTRLTEGVSWRKSSRGSYNYNASHHHGRIVTQLSDHGNSPAFNQPSCGCNNCGVGAQRTYGSVRLECACLPGYSGDPLKECVRSQCGFLRNTRQRRKQARGFCVRDLPTSAKTSRAGASRHIRARMQLHRVRVLRNFLSDKRKEMYGRSAIENQVTCGPHTCGVGAHCTYGSVRPVCSCLPGYSGDPLTQCIRPECLAMLLPTLGYRVKTGQLRWVKYYTLSEYGRKVPLLYFAQYPIRSQETGNVLVNILELRVFIDGKDHVFSDGSPVHHSECRGDQTCINQRCVNPCEGACGVNAKCEVRNHLGVCTCLPGHTGNAFEVCHRDPEQACHPSPCGINTKCHVVRDQAVCTCLPGFRRLFKCIRRHRRTEIRLRTQGSPLSGCRHECESDAECGAQQSCRDFKCVSPCGDCGVNADCETVAAHRAICKCPRGYHGDPYSVCRVECEFNSDCPSHKPTCLYNACVNPCKNGVCALNAECNLRGNTPVCSCPEDSTGDPYKYCRHVVARDLCEPNPCGTNARCTPGHDRTGAERPVCTCPSGYIGNALVACDRGECELDSECPDNRACVGYQCVDPCLGDTQCGSGAHCMARRHLAVCTCPPGYHGDALINCYEHRSLMVSYRYKRNDNVTTTEAAEEAIDEDTEEAMMQAATGTVLK</sequence>
<feature type="domain" description="EGF-like" evidence="3">
    <location>
        <begin position="555"/>
        <end position="599"/>
    </location>
</feature>
<accession>A0A4C1VK13</accession>
<dbReference type="PANTHER" id="PTHR22963:SF38">
    <property type="entry name" value="LP13770P"/>
    <property type="match status" value="1"/>
</dbReference>
<dbReference type="InterPro" id="IPR048407">
    <property type="entry name" value="Dumpy_DPY"/>
</dbReference>